<dbReference type="PANTHER" id="PTHR30126:SF39">
    <property type="entry name" value="HTH-TYPE TRANSCRIPTIONAL REGULATOR CYSL"/>
    <property type="match status" value="1"/>
</dbReference>
<dbReference type="PANTHER" id="PTHR30126">
    <property type="entry name" value="HTH-TYPE TRANSCRIPTIONAL REGULATOR"/>
    <property type="match status" value="1"/>
</dbReference>
<protein>
    <submittedName>
        <fullName evidence="6">Ben and cat operon transcriptional regulator</fullName>
    </submittedName>
    <submittedName>
        <fullName evidence="7">DNA-binding transcriptional LysR family regulator</fullName>
    </submittedName>
</protein>
<keyword evidence="3 7" id="KW-0238">DNA-binding</keyword>
<dbReference type="Pfam" id="PF00126">
    <property type="entry name" value="HTH_1"/>
    <property type="match status" value="1"/>
</dbReference>
<dbReference type="Proteomes" id="UP000255108">
    <property type="component" value="Unassembled WGS sequence"/>
</dbReference>
<evidence type="ECO:0000256" key="3">
    <source>
        <dbReference type="ARBA" id="ARBA00023125"/>
    </source>
</evidence>
<evidence type="ECO:0000313" key="7">
    <source>
        <dbReference type="EMBL" id="TCU88208.1"/>
    </source>
</evidence>
<comment type="similarity">
    <text evidence="1">Belongs to the LysR transcriptional regulatory family.</text>
</comment>
<feature type="domain" description="HTH lysR-type" evidence="5">
    <location>
        <begin position="8"/>
        <end position="65"/>
    </location>
</feature>
<dbReference type="InterPro" id="IPR036388">
    <property type="entry name" value="WH-like_DNA-bd_sf"/>
</dbReference>
<evidence type="ECO:0000259" key="5">
    <source>
        <dbReference type="PROSITE" id="PS50931"/>
    </source>
</evidence>
<dbReference type="PRINTS" id="PR00039">
    <property type="entry name" value="HTHLYSR"/>
</dbReference>
<dbReference type="SUPFAM" id="SSF53850">
    <property type="entry name" value="Periplasmic binding protein-like II"/>
    <property type="match status" value="1"/>
</dbReference>
<name>A0A377SYW7_9NEIS</name>
<dbReference type="InterPro" id="IPR036390">
    <property type="entry name" value="WH_DNA-bd_sf"/>
</dbReference>
<dbReference type="SUPFAM" id="SSF46785">
    <property type="entry name" value="Winged helix' DNA-binding domain"/>
    <property type="match status" value="1"/>
</dbReference>
<keyword evidence="2" id="KW-0805">Transcription regulation</keyword>
<keyword evidence="9" id="KW-1185">Reference proteome</keyword>
<dbReference type="Pfam" id="PF03466">
    <property type="entry name" value="LysR_substrate"/>
    <property type="match status" value="1"/>
</dbReference>
<sequence length="323" mass="35702">MAASPIGFDLKSLEVFAAIVEAGGMTAAGQRLGMTQSSVSQSIANLETQLHVQLLDRSQRPPMLTPLGRKFYEQADRLLGDARRVSLEFRRQEATPLKHVRIALVDSLAISVGKELVAAIKRRTAHWSMVTGQSHLHADALLNRRVDIILSDDALANHPELFRRRLLREPFILVLPLGFKGPVSSLRTLASALDFIRYNPSTVIGRTIENQLQAWSIHPPLRMELDNSYAILQMVKAGLGWTLTTPLCLLQGGIKTGEVQCLPVPEGEFCRDLTLLARSDELGNLPELLADDSIALMQERYLPVISAATPWLLPRIVLGDVSR</sequence>
<dbReference type="GO" id="GO:0000976">
    <property type="term" value="F:transcription cis-regulatory region binding"/>
    <property type="evidence" value="ECO:0007669"/>
    <property type="project" value="TreeGrafter"/>
</dbReference>
<dbReference type="Gene3D" id="1.10.10.10">
    <property type="entry name" value="Winged helix-like DNA-binding domain superfamily/Winged helix DNA-binding domain"/>
    <property type="match status" value="1"/>
</dbReference>
<dbReference type="InterPro" id="IPR005119">
    <property type="entry name" value="LysR_subst-bd"/>
</dbReference>
<dbReference type="OrthoDB" id="6113677at2"/>
<dbReference type="EMBL" id="SMBT01000004">
    <property type="protein sequence ID" value="TCU88208.1"/>
    <property type="molecule type" value="Genomic_DNA"/>
</dbReference>
<dbReference type="AlphaFoldDB" id="A0A377SYW7"/>
<dbReference type="Proteomes" id="UP000295794">
    <property type="component" value="Unassembled WGS sequence"/>
</dbReference>
<reference evidence="6 8" key="1">
    <citation type="submission" date="2018-06" db="EMBL/GenBank/DDBJ databases">
        <authorList>
            <consortium name="Pathogen Informatics"/>
            <person name="Doyle S."/>
        </authorList>
    </citation>
    <scope>NUCLEOTIDE SEQUENCE [LARGE SCALE GENOMIC DNA]</scope>
    <source>
        <strain evidence="6 8">NCTC11159</strain>
    </source>
</reference>
<dbReference type="Gene3D" id="3.40.190.10">
    <property type="entry name" value="Periplasmic binding protein-like II"/>
    <property type="match status" value="2"/>
</dbReference>
<dbReference type="FunFam" id="1.10.10.10:FF:000001">
    <property type="entry name" value="LysR family transcriptional regulator"/>
    <property type="match status" value="1"/>
</dbReference>
<dbReference type="InterPro" id="IPR000847">
    <property type="entry name" value="LysR_HTH_N"/>
</dbReference>
<dbReference type="PROSITE" id="PS50931">
    <property type="entry name" value="HTH_LYSR"/>
    <property type="match status" value="1"/>
</dbReference>
<evidence type="ECO:0000313" key="9">
    <source>
        <dbReference type="Proteomes" id="UP000295794"/>
    </source>
</evidence>
<dbReference type="EMBL" id="UGHR01000004">
    <property type="protein sequence ID" value="STR45709.1"/>
    <property type="molecule type" value="Genomic_DNA"/>
</dbReference>
<evidence type="ECO:0000256" key="4">
    <source>
        <dbReference type="ARBA" id="ARBA00023163"/>
    </source>
</evidence>
<evidence type="ECO:0000313" key="8">
    <source>
        <dbReference type="Proteomes" id="UP000255108"/>
    </source>
</evidence>
<keyword evidence="4" id="KW-0804">Transcription</keyword>
<evidence type="ECO:0000313" key="6">
    <source>
        <dbReference type="EMBL" id="STR45709.1"/>
    </source>
</evidence>
<organism evidence="6 8">
    <name type="scientific">Iodobacter fluviatilis</name>
    <dbReference type="NCBI Taxonomy" id="537"/>
    <lineage>
        <taxon>Bacteria</taxon>
        <taxon>Pseudomonadati</taxon>
        <taxon>Pseudomonadota</taxon>
        <taxon>Betaproteobacteria</taxon>
        <taxon>Neisseriales</taxon>
        <taxon>Chitinibacteraceae</taxon>
        <taxon>Iodobacter</taxon>
    </lineage>
</organism>
<dbReference type="CDD" id="cd05466">
    <property type="entry name" value="PBP2_LTTR_substrate"/>
    <property type="match status" value="1"/>
</dbReference>
<dbReference type="RefSeq" id="WP_115229933.1">
    <property type="nucleotide sequence ID" value="NZ_CAWOLO010000004.1"/>
</dbReference>
<accession>A0A377SYW7</accession>
<evidence type="ECO:0000256" key="1">
    <source>
        <dbReference type="ARBA" id="ARBA00009437"/>
    </source>
</evidence>
<proteinExistence type="inferred from homology"/>
<dbReference type="GO" id="GO:0003700">
    <property type="term" value="F:DNA-binding transcription factor activity"/>
    <property type="evidence" value="ECO:0007669"/>
    <property type="project" value="InterPro"/>
</dbReference>
<gene>
    <name evidence="6" type="primary">benM_1</name>
    <name evidence="7" type="ORF">EV682_104382</name>
    <name evidence="6" type="ORF">NCTC11159_04289</name>
</gene>
<evidence type="ECO:0000256" key="2">
    <source>
        <dbReference type="ARBA" id="ARBA00023015"/>
    </source>
</evidence>
<reference evidence="7 9" key="2">
    <citation type="submission" date="2019-03" db="EMBL/GenBank/DDBJ databases">
        <title>Genomic Encyclopedia of Type Strains, Phase IV (KMG-IV): sequencing the most valuable type-strain genomes for metagenomic binning, comparative biology and taxonomic classification.</title>
        <authorList>
            <person name="Goeker M."/>
        </authorList>
    </citation>
    <scope>NUCLEOTIDE SEQUENCE [LARGE SCALE GENOMIC DNA]</scope>
    <source>
        <strain evidence="7 9">DSM 3764</strain>
    </source>
</reference>